<evidence type="ECO:0000256" key="1">
    <source>
        <dbReference type="ARBA" id="ARBA00023268"/>
    </source>
</evidence>
<dbReference type="InterPro" id="IPR036397">
    <property type="entry name" value="RNaseH_sf"/>
</dbReference>
<dbReference type="InterPro" id="IPR050951">
    <property type="entry name" value="Retrovirus_Pol_polyprotein"/>
</dbReference>
<gene>
    <name evidence="5" type="primary">LOC139354712</name>
</gene>
<dbReference type="PANTHER" id="PTHR37984">
    <property type="entry name" value="PROTEIN CBG26694"/>
    <property type="match status" value="1"/>
</dbReference>
<dbReference type="RefSeq" id="XP_070855052.1">
    <property type="nucleotide sequence ID" value="XM_070998951.1"/>
</dbReference>
<evidence type="ECO:0000256" key="2">
    <source>
        <dbReference type="SAM" id="MobiDB-lite"/>
    </source>
</evidence>
<reference evidence="5" key="1">
    <citation type="submission" date="2025-08" db="UniProtKB">
        <authorList>
            <consortium name="RefSeq"/>
        </authorList>
    </citation>
    <scope>IDENTIFICATION</scope>
</reference>
<name>A0ABM4TYK4_DROSZ</name>
<keyword evidence="1" id="KW-0511">Multifunctional enzyme</keyword>
<dbReference type="Proteomes" id="UP001652628">
    <property type="component" value="Unplaced"/>
</dbReference>
<keyword evidence="4" id="KW-1185">Reference proteome</keyword>
<proteinExistence type="predicted"/>
<protein>
    <recommendedName>
        <fullName evidence="3">Reverse transcriptase/retrotransposon-derived protein RNase H-like domain-containing protein</fullName>
    </recommendedName>
</protein>
<evidence type="ECO:0000313" key="4">
    <source>
        <dbReference type="Proteomes" id="UP001652628"/>
    </source>
</evidence>
<dbReference type="InterPro" id="IPR043502">
    <property type="entry name" value="DNA/RNA_pol_sf"/>
</dbReference>
<organism evidence="4 5">
    <name type="scientific">Drosophila suzukii</name>
    <name type="common">Spotted-wing drosophila fruit fly</name>
    <dbReference type="NCBI Taxonomy" id="28584"/>
    <lineage>
        <taxon>Eukaryota</taxon>
        <taxon>Metazoa</taxon>
        <taxon>Ecdysozoa</taxon>
        <taxon>Arthropoda</taxon>
        <taxon>Hexapoda</taxon>
        <taxon>Insecta</taxon>
        <taxon>Pterygota</taxon>
        <taxon>Neoptera</taxon>
        <taxon>Endopterygota</taxon>
        <taxon>Diptera</taxon>
        <taxon>Brachycera</taxon>
        <taxon>Muscomorpha</taxon>
        <taxon>Ephydroidea</taxon>
        <taxon>Drosophilidae</taxon>
        <taxon>Drosophila</taxon>
        <taxon>Sophophora</taxon>
    </lineage>
</organism>
<dbReference type="InterPro" id="IPR041577">
    <property type="entry name" value="RT_RNaseH_2"/>
</dbReference>
<dbReference type="GeneID" id="139354712"/>
<dbReference type="PANTHER" id="PTHR37984:SF5">
    <property type="entry name" value="PROTEIN NYNRIN-LIKE"/>
    <property type="match status" value="1"/>
</dbReference>
<evidence type="ECO:0000313" key="5">
    <source>
        <dbReference type="RefSeq" id="XP_070855052.1"/>
    </source>
</evidence>
<dbReference type="Gene3D" id="3.30.420.10">
    <property type="entry name" value="Ribonuclease H-like superfamily/Ribonuclease H"/>
    <property type="match status" value="1"/>
</dbReference>
<accession>A0ABM4TYK4</accession>
<dbReference type="Gene3D" id="3.10.20.370">
    <property type="match status" value="1"/>
</dbReference>
<feature type="compositionally biased region" description="Basic and acidic residues" evidence="2">
    <location>
        <begin position="267"/>
        <end position="320"/>
    </location>
</feature>
<feature type="region of interest" description="Disordered" evidence="2">
    <location>
        <begin position="265"/>
        <end position="331"/>
    </location>
</feature>
<feature type="domain" description="Reverse transcriptase/retrotransposon-derived protein RNase H-like" evidence="3">
    <location>
        <begin position="3"/>
        <end position="82"/>
    </location>
</feature>
<evidence type="ECO:0000259" key="3">
    <source>
        <dbReference type="Pfam" id="PF17919"/>
    </source>
</evidence>
<dbReference type="CDD" id="cd09274">
    <property type="entry name" value="RNase_HI_RT_Ty3"/>
    <property type="match status" value="1"/>
</dbReference>
<dbReference type="Pfam" id="PF17919">
    <property type="entry name" value="RT_RNaseH_2"/>
    <property type="match status" value="1"/>
</dbReference>
<dbReference type="SUPFAM" id="SSF56672">
    <property type="entry name" value="DNA/RNA polymerases"/>
    <property type="match status" value="1"/>
</dbReference>
<sequence length="331" mass="37904">MAKARLVADPVLACPGFSRTFILQTNASIEAILTQDTEKGERVISYYSRTLNGAEKNYSTTEKECLAIVWAIRKLRPYLEGRIARWAQELQQYYFQIAYRKGQLNVVAAALPRQPLPQMLRVLKEASTTIASEGCSWIKDMSEKTRTQPQKYPDYVMDGQDQRNWDEKWPEIMLAVNTITSESTGHTPAFLTQGREPRLPSSLYYKETLGTGPPRETPEENANKLREVFEIVRRNMNKASQDQARHYNLRRRQWSPAVADIVTPEVTARRGEDGKRESLKTKDGERESLETKDGARESLETKDGDPESLETKGRIRREWRLAGQSKSAMWG</sequence>